<proteinExistence type="predicted"/>
<dbReference type="AlphaFoldDB" id="A0AAY5EKM1"/>
<keyword evidence="1" id="KW-0393">Immunoglobulin domain</keyword>
<dbReference type="InterPro" id="IPR003598">
    <property type="entry name" value="Ig_sub2"/>
</dbReference>
<evidence type="ECO:0000256" key="1">
    <source>
        <dbReference type="ARBA" id="ARBA00023319"/>
    </source>
</evidence>
<dbReference type="PANTHER" id="PTHR10075">
    <property type="entry name" value="BASIGIN RELATED"/>
    <property type="match status" value="1"/>
</dbReference>
<dbReference type="PROSITE" id="PS50835">
    <property type="entry name" value="IG_LIKE"/>
    <property type="match status" value="2"/>
</dbReference>
<dbReference type="InterPro" id="IPR003599">
    <property type="entry name" value="Ig_sub"/>
</dbReference>
<reference evidence="3" key="3">
    <citation type="submission" date="2025-09" db="UniProtKB">
        <authorList>
            <consortium name="Ensembl"/>
        </authorList>
    </citation>
    <scope>IDENTIFICATION</scope>
</reference>
<accession>A0AAY5EKM1</accession>
<dbReference type="InterPro" id="IPR007110">
    <property type="entry name" value="Ig-like_dom"/>
</dbReference>
<name>A0AAY5EKM1_ELEEL</name>
<dbReference type="FunFam" id="2.60.40.10:FF:000130">
    <property type="entry name" value="Hemicentin 1"/>
    <property type="match status" value="1"/>
</dbReference>
<reference evidence="3" key="2">
    <citation type="submission" date="2025-08" db="UniProtKB">
        <authorList>
            <consortium name="Ensembl"/>
        </authorList>
    </citation>
    <scope>IDENTIFICATION</scope>
</reference>
<protein>
    <recommendedName>
        <fullName evidence="2">Ig-like domain-containing protein</fullName>
    </recommendedName>
</protein>
<evidence type="ECO:0000259" key="2">
    <source>
        <dbReference type="PROSITE" id="PS50835"/>
    </source>
</evidence>
<evidence type="ECO:0000313" key="4">
    <source>
        <dbReference type="Proteomes" id="UP000314983"/>
    </source>
</evidence>
<dbReference type="GeneTree" id="ENSGT00940000154614"/>
<organism evidence="3 4">
    <name type="scientific">Electrophorus electricus</name>
    <name type="common">Electric eel</name>
    <name type="synonym">Gymnotus electricus</name>
    <dbReference type="NCBI Taxonomy" id="8005"/>
    <lineage>
        <taxon>Eukaryota</taxon>
        <taxon>Metazoa</taxon>
        <taxon>Chordata</taxon>
        <taxon>Craniata</taxon>
        <taxon>Vertebrata</taxon>
        <taxon>Euteleostomi</taxon>
        <taxon>Actinopterygii</taxon>
        <taxon>Neopterygii</taxon>
        <taxon>Teleostei</taxon>
        <taxon>Ostariophysi</taxon>
        <taxon>Gymnotiformes</taxon>
        <taxon>Gymnotoidei</taxon>
        <taxon>Gymnotidae</taxon>
        <taxon>Electrophorus</taxon>
    </lineage>
</organism>
<dbReference type="Ensembl" id="ENSEEET00000055098.1">
    <property type="protein sequence ID" value="ENSEEEP00000057515.1"/>
    <property type="gene ID" value="ENSEEEG00000025751.1"/>
</dbReference>
<evidence type="ECO:0000313" key="3">
    <source>
        <dbReference type="Ensembl" id="ENSEEEP00000057515.1"/>
    </source>
</evidence>
<dbReference type="Proteomes" id="UP000314983">
    <property type="component" value="Chromosome 8"/>
</dbReference>
<dbReference type="InterPro" id="IPR013098">
    <property type="entry name" value="Ig_I-set"/>
</dbReference>
<dbReference type="InterPro" id="IPR013783">
    <property type="entry name" value="Ig-like_fold"/>
</dbReference>
<dbReference type="InterPro" id="IPR036179">
    <property type="entry name" value="Ig-like_dom_sf"/>
</dbReference>
<reference evidence="3 4" key="1">
    <citation type="submission" date="2020-05" db="EMBL/GenBank/DDBJ databases">
        <title>Electrophorus electricus (electric eel) genome, fEleEle1, primary haplotype.</title>
        <authorList>
            <person name="Myers G."/>
            <person name="Meyer A."/>
            <person name="Fedrigo O."/>
            <person name="Formenti G."/>
            <person name="Rhie A."/>
            <person name="Tracey A."/>
            <person name="Sims Y."/>
            <person name="Jarvis E.D."/>
        </authorList>
    </citation>
    <scope>NUCLEOTIDE SEQUENCE [LARGE SCALE GENOMIC DNA]</scope>
</reference>
<dbReference type="PANTHER" id="PTHR10075:SF14">
    <property type="entry name" value="CELL ADHESION MOLECULE DSCAM2-RELATED"/>
    <property type="match status" value="1"/>
</dbReference>
<keyword evidence="4" id="KW-1185">Reference proteome</keyword>
<dbReference type="SMART" id="SM00408">
    <property type="entry name" value="IGc2"/>
    <property type="match status" value="2"/>
</dbReference>
<feature type="domain" description="Ig-like" evidence="2">
    <location>
        <begin position="88"/>
        <end position="176"/>
    </location>
</feature>
<feature type="domain" description="Ig-like" evidence="2">
    <location>
        <begin position="1"/>
        <end position="77"/>
    </location>
</feature>
<dbReference type="Pfam" id="PF07679">
    <property type="entry name" value="I-set"/>
    <property type="match status" value="2"/>
</dbReference>
<dbReference type="SUPFAM" id="SSF48726">
    <property type="entry name" value="Immunoglobulin"/>
    <property type="match status" value="2"/>
</dbReference>
<dbReference type="SMART" id="SM00409">
    <property type="entry name" value="IG"/>
    <property type="match status" value="2"/>
</dbReference>
<dbReference type="Gene3D" id="2.60.40.10">
    <property type="entry name" value="Immunoglobulins"/>
    <property type="match status" value="2"/>
</dbReference>
<sequence length="218" mass="23705">MLHHHFYSASVSMFCLPQPVIKWFRNGQQLMGGEPGVSILEDGTLLILASLSPLDNGEYTCMATNDAGSTQKKYQLRILYLSLPLVPPSIKGGNLTSEVTALLSNAITLKCEARGVPLPTITWHKDGEVILSSRHTQYVERGQLLRIPRVQASDAGRYTCKVTSLAGAAEKAYELDVYGERVLNISALSLSLSLSLSASLSSPISILRTRFTRSSPAI</sequence>